<dbReference type="SMR" id="A0A8T3ALJ9"/>
<evidence type="ECO:0000256" key="6">
    <source>
        <dbReference type="RuleBase" id="RU003796"/>
    </source>
</evidence>
<evidence type="ECO:0000313" key="10">
    <source>
        <dbReference type="Proteomes" id="UP000829196"/>
    </source>
</evidence>
<gene>
    <name evidence="9" type="ORF">KFK09_023240</name>
</gene>
<dbReference type="Gene3D" id="1.10.10.10">
    <property type="entry name" value="Winged helix-like DNA-binding domain superfamily/Winged helix DNA-binding domain"/>
    <property type="match status" value="1"/>
</dbReference>
<organism evidence="9 10">
    <name type="scientific">Dendrobium nobile</name>
    <name type="common">Orchid</name>
    <dbReference type="NCBI Taxonomy" id="94219"/>
    <lineage>
        <taxon>Eukaryota</taxon>
        <taxon>Viridiplantae</taxon>
        <taxon>Streptophyta</taxon>
        <taxon>Embryophyta</taxon>
        <taxon>Tracheophyta</taxon>
        <taxon>Spermatophyta</taxon>
        <taxon>Magnoliopsida</taxon>
        <taxon>Liliopsida</taxon>
        <taxon>Asparagales</taxon>
        <taxon>Orchidaceae</taxon>
        <taxon>Epidendroideae</taxon>
        <taxon>Malaxideae</taxon>
        <taxon>Dendrobiinae</taxon>
        <taxon>Dendrobium</taxon>
    </lineage>
</organism>
<evidence type="ECO:0000256" key="3">
    <source>
        <dbReference type="ARBA" id="ARBA00023125"/>
    </source>
</evidence>
<keyword evidence="10" id="KW-1185">Reference proteome</keyword>
<name>A0A8T3ALJ9_DENNO</name>
<keyword evidence="6" id="KW-0539">Nucleus</keyword>
<protein>
    <recommendedName>
        <fullName evidence="8">E2F/DP family winged-helix DNA-binding domain-containing protein</fullName>
    </recommendedName>
</protein>
<feature type="region of interest" description="Disordered" evidence="7">
    <location>
        <begin position="341"/>
        <end position="362"/>
    </location>
</feature>
<proteinExistence type="inferred from homology"/>
<dbReference type="InterPro" id="IPR015633">
    <property type="entry name" value="E2F"/>
</dbReference>
<evidence type="ECO:0000256" key="4">
    <source>
        <dbReference type="ARBA" id="ARBA00023163"/>
    </source>
</evidence>
<dbReference type="CDD" id="cd14660">
    <property type="entry name" value="E2F_DD"/>
    <property type="match status" value="1"/>
</dbReference>
<evidence type="ECO:0000256" key="1">
    <source>
        <dbReference type="ARBA" id="ARBA00010940"/>
    </source>
</evidence>
<dbReference type="EMBL" id="JAGYWB010000016">
    <property type="protein sequence ID" value="KAI0496914.1"/>
    <property type="molecule type" value="Genomic_DNA"/>
</dbReference>
<dbReference type="GO" id="GO:0000978">
    <property type="term" value="F:RNA polymerase II cis-regulatory region sequence-specific DNA binding"/>
    <property type="evidence" value="ECO:0007669"/>
    <property type="project" value="InterPro"/>
</dbReference>
<dbReference type="GO" id="GO:0090575">
    <property type="term" value="C:RNA polymerase II transcription regulator complex"/>
    <property type="evidence" value="ECO:0007669"/>
    <property type="project" value="TreeGrafter"/>
</dbReference>
<keyword evidence="3 6" id="KW-0238">DNA-binding</keyword>
<dbReference type="Pfam" id="PF02319">
    <property type="entry name" value="WHD_E2F_TDP"/>
    <property type="match status" value="1"/>
</dbReference>
<dbReference type="Proteomes" id="UP000829196">
    <property type="component" value="Unassembled WGS sequence"/>
</dbReference>
<dbReference type="InterPro" id="IPR032198">
    <property type="entry name" value="E2F_CC-MB"/>
</dbReference>
<dbReference type="PANTHER" id="PTHR12081">
    <property type="entry name" value="TRANSCRIPTION FACTOR E2F"/>
    <property type="match status" value="1"/>
</dbReference>
<keyword evidence="2 6" id="KW-0805">Transcription regulation</keyword>
<keyword evidence="4 6" id="KW-0804">Transcription</keyword>
<evidence type="ECO:0000256" key="2">
    <source>
        <dbReference type="ARBA" id="ARBA00023015"/>
    </source>
</evidence>
<comment type="subcellular location">
    <subcellularLocation>
        <location evidence="6">Nucleus</location>
    </subcellularLocation>
</comment>
<dbReference type="InterPro" id="IPR037241">
    <property type="entry name" value="E2F-DP_heterodim"/>
</dbReference>
<dbReference type="SUPFAM" id="SSF144074">
    <property type="entry name" value="E2F-DP heterodimerization region"/>
    <property type="match status" value="1"/>
</dbReference>
<comment type="caution">
    <text evidence="9">The sequence shown here is derived from an EMBL/GenBank/DDBJ whole genome shotgun (WGS) entry which is preliminary data.</text>
</comment>
<dbReference type="OrthoDB" id="1743261at2759"/>
<reference evidence="9" key="1">
    <citation type="journal article" date="2022" name="Front. Genet.">
        <title>Chromosome-Scale Assembly of the Dendrobium nobile Genome Provides Insights Into the Molecular Mechanism of the Biosynthesis of the Medicinal Active Ingredient of Dendrobium.</title>
        <authorList>
            <person name="Xu Q."/>
            <person name="Niu S.-C."/>
            <person name="Li K.-L."/>
            <person name="Zheng P.-J."/>
            <person name="Zhang X.-J."/>
            <person name="Jia Y."/>
            <person name="Liu Y."/>
            <person name="Niu Y.-X."/>
            <person name="Yu L.-H."/>
            <person name="Chen D.-F."/>
            <person name="Zhang G.-Q."/>
        </authorList>
    </citation>
    <scope>NUCLEOTIDE SEQUENCE</scope>
    <source>
        <tissue evidence="9">Leaf</tissue>
    </source>
</reference>
<keyword evidence="5" id="KW-0131">Cell cycle</keyword>
<comment type="similarity">
    <text evidence="1 6">Belongs to the E2F/DP family.</text>
</comment>
<dbReference type="InterPro" id="IPR036388">
    <property type="entry name" value="WH-like_DNA-bd_sf"/>
</dbReference>
<dbReference type="Gene3D" id="6.10.250.540">
    <property type="match status" value="1"/>
</dbReference>
<sequence length="459" mass="50626">MSGEQEAENRPPTPADQIVEPLNYNLLLSSAPRPLAFADEYHSFLPVGDQLEATEEAADSTTVNTPLKRKADRQDADAAESKQLANSSGCAMVANSSLTRLSWIGGRKKGKSKVLNCKKSEPQTPLSNEGSSSVNFLSPVATSRFDSSLGLLTKKVINLLRHGQDGTLDLNKAAETLKVPKRRIYDITNVLDGIGLIEKNFKNKILWKGLDDLRPGEDEGSSILQAEVENLALQECNLDVRINEMRERIRELSEDENSSKWLYVTEEDIKQLPCFQNQTLIAIKAPHGTTLEVPDPDEAGENPQRRYTMVLRSTMGQIDVYLVSKFEGTVEELISVDTSSNLPCTSSSGCNEHPDAPTLTDHSKGNELELQVHEDHDSWRINADSNATQDFTDGMMKVVPPDANPYSDYWLLSDTGFSITDMWNSPSEQWDVNPDEFLISGSEAPSSGPDSPDANNPET</sequence>
<dbReference type="AlphaFoldDB" id="A0A8T3ALJ9"/>
<evidence type="ECO:0000256" key="7">
    <source>
        <dbReference type="SAM" id="MobiDB-lite"/>
    </source>
</evidence>
<dbReference type="InterPro" id="IPR036390">
    <property type="entry name" value="WH_DNA-bd_sf"/>
</dbReference>
<feature type="region of interest" description="Disordered" evidence="7">
    <location>
        <begin position="428"/>
        <end position="459"/>
    </location>
</feature>
<accession>A0A8T3ALJ9</accession>
<dbReference type="FunFam" id="1.10.10.10:FF:000008">
    <property type="entry name" value="E2F transcription factor 1"/>
    <property type="match status" value="1"/>
</dbReference>
<feature type="compositionally biased region" description="Polar residues" evidence="7">
    <location>
        <begin position="341"/>
        <end position="350"/>
    </location>
</feature>
<dbReference type="Pfam" id="PF16421">
    <property type="entry name" value="E2F_CC-MB"/>
    <property type="match status" value="1"/>
</dbReference>
<dbReference type="SUPFAM" id="SSF46785">
    <property type="entry name" value="Winged helix' DNA-binding domain"/>
    <property type="match status" value="1"/>
</dbReference>
<dbReference type="GO" id="GO:0046983">
    <property type="term" value="F:protein dimerization activity"/>
    <property type="evidence" value="ECO:0007669"/>
    <property type="project" value="InterPro"/>
</dbReference>
<dbReference type="InterPro" id="IPR003316">
    <property type="entry name" value="E2F_WHTH_DNA-bd_dom"/>
</dbReference>
<dbReference type="PANTHER" id="PTHR12081:SF18">
    <property type="entry name" value="TRANSCRIPTION FACTOR E2F2-RELATED"/>
    <property type="match status" value="1"/>
</dbReference>
<evidence type="ECO:0000259" key="8">
    <source>
        <dbReference type="SMART" id="SM01372"/>
    </source>
</evidence>
<dbReference type="SMART" id="SM01372">
    <property type="entry name" value="E2F_TDP"/>
    <property type="match status" value="1"/>
</dbReference>
<evidence type="ECO:0000256" key="5">
    <source>
        <dbReference type="ARBA" id="ARBA00023306"/>
    </source>
</evidence>
<evidence type="ECO:0000313" key="9">
    <source>
        <dbReference type="EMBL" id="KAI0496914.1"/>
    </source>
</evidence>
<feature type="domain" description="E2F/DP family winged-helix DNA-binding" evidence="8">
    <location>
        <begin position="144"/>
        <end position="209"/>
    </location>
</feature>
<dbReference type="GO" id="GO:0000981">
    <property type="term" value="F:DNA-binding transcription factor activity, RNA polymerase II-specific"/>
    <property type="evidence" value="ECO:0007669"/>
    <property type="project" value="TreeGrafter"/>
</dbReference>
<feature type="compositionally biased region" description="Polar residues" evidence="7">
    <location>
        <begin position="443"/>
        <end position="459"/>
    </location>
</feature>